<reference evidence="2 3" key="1">
    <citation type="submission" date="2023-05" db="EMBL/GenBank/DDBJ databases">
        <title>Novel species of genus Flectobacillus isolated from stream in China.</title>
        <authorList>
            <person name="Lu H."/>
        </authorList>
    </citation>
    <scope>NUCLEOTIDE SEQUENCE [LARGE SCALE GENOMIC DNA]</scope>
    <source>
        <strain evidence="2 3">DC10W</strain>
    </source>
</reference>
<accession>A0ABT6YTN4</accession>
<protein>
    <submittedName>
        <fullName evidence="2">VOC family protein</fullName>
    </submittedName>
</protein>
<dbReference type="Gene3D" id="3.10.180.10">
    <property type="entry name" value="2,3-Dihydroxybiphenyl 1,2-Dioxygenase, domain 1"/>
    <property type="match status" value="1"/>
</dbReference>
<proteinExistence type="predicted"/>
<dbReference type="RefSeq" id="WP_283371622.1">
    <property type="nucleotide sequence ID" value="NZ_JASHID010000021.1"/>
</dbReference>
<gene>
    <name evidence="2" type="ORF">QM480_21305</name>
</gene>
<evidence type="ECO:0000313" key="2">
    <source>
        <dbReference type="EMBL" id="MDI9866890.1"/>
    </source>
</evidence>
<dbReference type="InterPro" id="IPR037523">
    <property type="entry name" value="VOC_core"/>
</dbReference>
<comment type="caution">
    <text evidence="2">The sequence shown here is derived from an EMBL/GenBank/DDBJ whole genome shotgun (WGS) entry which is preliminary data.</text>
</comment>
<evidence type="ECO:0000313" key="3">
    <source>
        <dbReference type="Proteomes" id="UP001236569"/>
    </source>
</evidence>
<keyword evidence="3" id="KW-1185">Reference proteome</keyword>
<organism evidence="2 3">
    <name type="scientific">Flectobacillus longus</name>
    <dbReference type="NCBI Taxonomy" id="2984207"/>
    <lineage>
        <taxon>Bacteria</taxon>
        <taxon>Pseudomonadati</taxon>
        <taxon>Bacteroidota</taxon>
        <taxon>Cytophagia</taxon>
        <taxon>Cytophagales</taxon>
        <taxon>Flectobacillaceae</taxon>
        <taxon>Flectobacillus</taxon>
    </lineage>
</organism>
<dbReference type="PROSITE" id="PS51819">
    <property type="entry name" value="VOC"/>
    <property type="match status" value="1"/>
</dbReference>
<evidence type="ECO:0000259" key="1">
    <source>
        <dbReference type="PROSITE" id="PS51819"/>
    </source>
</evidence>
<name>A0ABT6YTN4_9BACT</name>
<dbReference type="SUPFAM" id="SSF54593">
    <property type="entry name" value="Glyoxalase/Bleomycin resistance protein/Dihydroxybiphenyl dioxygenase"/>
    <property type="match status" value="1"/>
</dbReference>
<dbReference type="Proteomes" id="UP001236569">
    <property type="component" value="Unassembled WGS sequence"/>
</dbReference>
<dbReference type="EMBL" id="JASHID010000021">
    <property type="protein sequence ID" value="MDI9866890.1"/>
    <property type="molecule type" value="Genomic_DNA"/>
</dbReference>
<feature type="domain" description="VOC" evidence="1">
    <location>
        <begin position="2"/>
        <end position="118"/>
    </location>
</feature>
<dbReference type="InterPro" id="IPR004360">
    <property type="entry name" value="Glyas_Fos-R_dOase_dom"/>
</dbReference>
<dbReference type="InterPro" id="IPR029068">
    <property type="entry name" value="Glyas_Bleomycin-R_OHBP_Dase"/>
</dbReference>
<sequence>MKYKSLRPLIRTLQLEETIQFYTQILGFELEAKNEEWGWTSLISNDIELMIALPNAHEPFEKPHFTGSFYFNLENVEELWLQVKDQVKVCYELEVFDWGMKEFAIYDNNGYLLQFGEEV</sequence>
<dbReference type="Pfam" id="PF00903">
    <property type="entry name" value="Glyoxalase"/>
    <property type="match status" value="1"/>
</dbReference>